<dbReference type="AlphaFoldDB" id="A0A418VEU8"/>
<dbReference type="PANTHER" id="PTHR37291:SF1">
    <property type="entry name" value="TYPE IV METHYL-DIRECTED RESTRICTION ENZYME ECOKMCRB SUBUNIT"/>
    <property type="match status" value="1"/>
</dbReference>
<gene>
    <name evidence="3" type="ORF">D3875_03485</name>
</gene>
<protein>
    <recommendedName>
        <fullName evidence="2">ATPase dynein-related AAA domain-containing protein</fullName>
    </recommendedName>
</protein>
<evidence type="ECO:0000313" key="3">
    <source>
        <dbReference type="EMBL" id="RJF74616.1"/>
    </source>
</evidence>
<dbReference type="InterPro" id="IPR027417">
    <property type="entry name" value="P-loop_NTPase"/>
</dbReference>
<proteinExistence type="predicted"/>
<dbReference type="RefSeq" id="WP_119761200.1">
    <property type="nucleotide sequence ID" value="NZ_QYUJ01000009.1"/>
</dbReference>
<dbReference type="Gene3D" id="3.40.50.300">
    <property type="entry name" value="P-loop containing nucleotide triphosphate hydrolases"/>
    <property type="match status" value="1"/>
</dbReference>
<dbReference type="InterPro" id="IPR011704">
    <property type="entry name" value="ATPase_dyneun-rel_AAA"/>
</dbReference>
<organism evidence="3 4">
    <name type="scientific">Deinococcus cavernae</name>
    <dbReference type="NCBI Taxonomy" id="2320857"/>
    <lineage>
        <taxon>Bacteria</taxon>
        <taxon>Thermotogati</taxon>
        <taxon>Deinococcota</taxon>
        <taxon>Deinococci</taxon>
        <taxon>Deinococcales</taxon>
        <taxon>Deinococcaceae</taxon>
        <taxon>Deinococcus</taxon>
    </lineage>
</organism>
<dbReference type="GO" id="GO:0005524">
    <property type="term" value="F:ATP binding"/>
    <property type="evidence" value="ECO:0007669"/>
    <property type="project" value="InterPro"/>
</dbReference>
<evidence type="ECO:0000259" key="2">
    <source>
        <dbReference type="Pfam" id="PF07728"/>
    </source>
</evidence>
<feature type="compositionally biased region" description="Low complexity" evidence="1">
    <location>
        <begin position="459"/>
        <end position="469"/>
    </location>
</feature>
<dbReference type="EMBL" id="QYUJ01000009">
    <property type="protein sequence ID" value="RJF74616.1"/>
    <property type="molecule type" value="Genomic_DNA"/>
</dbReference>
<dbReference type="SUPFAM" id="SSF52540">
    <property type="entry name" value="P-loop containing nucleoside triphosphate hydrolases"/>
    <property type="match status" value="1"/>
</dbReference>
<sequence length="509" mass="56482">MTSPRTPSAVMKILTGPPGTGKTYRAVREAVHAIDPTVPELEVLNVHTDLQKEGRIVWLTFHPSYTYEDFVEGIRPVEDGKGNTLFRTIDGPFKKICKLHRTRLILSGDILMNAKRPPKPNYEVVYSGDDGISVVSYDDRASIVNRSAQKFIPMRLLEFAKRQGLDPEIFAQSGGSPTEIREREEAAHQLNLSPTDLINASHIRAAYNAYLNPPLDRAPVPIVLVIDEINRADLSRVFGELMTLLELDKREGATEEKRITLPYSGEQFTVPATLSIIGTMNTADRSLAVLDYALRRRFTFVEVMPDPNLCAGSYGGLNLGAYLTWMNRVLTALLSRDNQIGHVDLMEPRLEEVRGQEGYTDDDDGRLRAVAWTLRHKIAPLLLEYFHEDWRLASRVLGDKGVDALLIPQDFSDVAALDNNLDIRSSYEMEDWWNPTSMAWDEERFKRYMSAISSVGVPVTSSPAASVPTVTPPTPTTVAASPAAAPAAPMTPAAATNPADPDQEDPDEE</sequence>
<name>A0A418VEU8_9DEIO</name>
<dbReference type="PANTHER" id="PTHR37291">
    <property type="entry name" value="5-METHYLCYTOSINE-SPECIFIC RESTRICTION ENZYME B"/>
    <property type="match status" value="1"/>
</dbReference>
<feature type="compositionally biased region" description="Low complexity" evidence="1">
    <location>
        <begin position="476"/>
        <end position="500"/>
    </location>
</feature>
<dbReference type="Pfam" id="PF07728">
    <property type="entry name" value="AAA_5"/>
    <property type="match status" value="1"/>
</dbReference>
<feature type="domain" description="ATPase dynein-related AAA" evidence="2">
    <location>
        <begin position="221"/>
        <end position="298"/>
    </location>
</feature>
<evidence type="ECO:0000313" key="4">
    <source>
        <dbReference type="Proteomes" id="UP000286287"/>
    </source>
</evidence>
<dbReference type="OrthoDB" id="9781481at2"/>
<reference evidence="3 4" key="1">
    <citation type="submission" date="2018-09" db="EMBL/GenBank/DDBJ databases">
        <authorList>
            <person name="Zhu H."/>
        </authorList>
    </citation>
    <scope>NUCLEOTIDE SEQUENCE [LARGE SCALE GENOMIC DNA]</scope>
    <source>
        <strain evidence="3 4">K2S05-167</strain>
    </source>
</reference>
<feature type="region of interest" description="Disordered" evidence="1">
    <location>
        <begin position="459"/>
        <end position="509"/>
    </location>
</feature>
<accession>A0A418VEU8</accession>
<keyword evidence="4" id="KW-1185">Reference proteome</keyword>
<evidence type="ECO:0000256" key="1">
    <source>
        <dbReference type="SAM" id="MobiDB-lite"/>
    </source>
</evidence>
<dbReference type="Proteomes" id="UP000286287">
    <property type="component" value="Unassembled WGS sequence"/>
</dbReference>
<dbReference type="GO" id="GO:0016887">
    <property type="term" value="F:ATP hydrolysis activity"/>
    <property type="evidence" value="ECO:0007669"/>
    <property type="project" value="InterPro"/>
</dbReference>
<comment type="caution">
    <text evidence="3">The sequence shown here is derived from an EMBL/GenBank/DDBJ whole genome shotgun (WGS) entry which is preliminary data.</text>
</comment>
<dbReference type="InterPro" id="IPR052934">
    <property type="entry name" value="Methyl-DNA_Rec/Restrict_Enz"/>
</dbReference>